<evidence type="ECO:0000313" key="4">
    <source>
        <dbReference type="Proteomes" id="UP000273675"/>
    </source>
</evidence>
<feature type="region of interest" description="Disordered" evidence="1">
    <location>
        <begin position="79"/>
        <end position="106"/>
    </location>
</feature>
<protein>
    <submittedName>
        <fullName evidence="3">Uncharacterized protein</fullName>
    </submittedName>
</protein>
<accession>A0A495D162</accession>
<organism evidence="3 4">
    <name type="scientific">Maricaulis maris</name>
    <dbReference type="NCBI Taxonomy" id="74318"/>
    <lineage>
        <taxon>Bacteria</taxon>
        <taxon>Pseudomonadati</taxon>
        <taxon>Pseudomonadota</taxon>
        <taxon>Alphaproteobacteria</taxon>
        <taxon>Maricaulales</taxon>
        <taxon>Maricaulaceae</taxon>
        <taxon>Maricaulis</taxon>
    </lineage>
</organism>
<reference evidence="3 4" key="1">
    <citation type="submission" date="2018-10" db="EMBL/GenBank/DDBJ databases">
        <title>Genomic Encyclopedia of Type Strains, Phase IV (KMG-IV): sequencing the most valuable type-strain genomes for metagenomic binning, comparative biology and taxonomic classification.</title>
        <authorList>
            <person name="Goeker M."/>
        </authorList>
    </citation>
    <scope>NUCLEOTIDE SEQUENCE [LARGE SCALE GENOMIC DNA]</scope>
    <source>
        <strain evidence="3 4">DSM 4734</strain>
    </source>
</reference>
<comment type="caution">
    <text evidence="3">The sequence shown here is derived from an EMBL/GenBank/DDBJ whole genome shotgun (WGS) entry which is preliminary data.</text>
</comment>
<evidence type="ECO:0000313" key="3">
    <source>
        <dbReference type="EMBL" id="RKQ95217.1"/>
    </source>
</evidence>
<keyword evidence="2" id="KW-0732">Signal</keyword>
<feature type="signal peptide" evidence="2">
    <location>
        <begin position="1"/>
        <end position="23"/>
    </location>
</feature>
<dbReference type="RefSeq" id="WP_075191048.1">
    <property type="nucleotide sequence ID" value="NZ_RBIM01000007.1"/>
</dbReference>
<feature type="chain" id="PRO_5019750900" evidence="2">
    <location>
        <begin position="24"/>
        <end position="106"/>
    </location>
</feature>
<dbReference type="Proteomes" id="UP000273675">
    <property type="component" value="Unassembled WGS sequence"/>
</dbReference>
<dbReference type="OrthoDB" id="7923950at2"/>
<feature type="compositionally biased region" description="Low complexity" evidence="1">
    <location>
        <begin position="88"/>
        <end position="106"/>
    </location>
</feature>
<sequence length="106" mass="11418">MMFLLRAAFWLAVVSFFVPQDFAGDAIDLPFNTAETRLDATAKVSDWCAENEVICEAGSEAARLGSFLGEMAVSRIGDAIEDHQERQTASSTSPTPHAPTPARAKS</sequence>
<evidence type="ECO:0000256" key="1">
    <source>
        <dbReference type="SAM" id="MobiDB-lite"/>
    </source>
</evidence>
<dbReference type="EMBL" id="RBIM01000007">
    <property type="protein sequence ID" value="RKQ95217.1"/>
    <property type="molecule type" value="Genomic_DNA"/>
</dbReference>
<dbReference type="AlphaFoldDB" id="A0A495D162"/>
<name>A0A495D162_9PROT</name>
<gene>
    <name evidence="3" type="ORF">C7435_2906</name>
</gene>
<evidence type="ECO:0000256" key="2">
    <source>
        <dbReference type="SAM" id="SignalP"/>
    </source>
</evidence>
<proteinExistence type="predicted"/>